<feature type="signal peptide" evidence="1">
    <location>
        <begin position="1"/>
        <end position="25"/>
    </location>
</feature>
<feature type="chain" id="PRO_5008271051" evidence="1">
    <location>
        <begin position="26"/>
        <end position="85"/>
    </location>
</feature>
<dbReference type="EMBL" id="KQ981928">
    <property type="protein sequence ID" value="KYN32842.1"/>
    <property type="molecule type" value="Genomic_DNA"/>
</dbReference>
<protein>
    <submittedName>
        <fullName evidence="2">Uncharacterized protein</fullName>
    </submittedName>
</protein>
<evidence type="ECO:0000313" key="2">
    <source>
        <dbReference type="EMBL" id="KYN32842.1"/>
    </source>
</evidence>
<dbReference type="Proteomes" id="UP000078541">
    <property type="component" value="Unassembled WGS sequence"/>
</dbReference>
<accession>A0A195EY67</accession>
<evidence type="ECO:0000313" key="3">
    <source>
        <dbReference type="Proteomes" id="UP000078541"/>
    </source>
</evidence>
<gene>
    <name evidence="2" type="ORF">ALC56_12795</name>
</gene>
<proteinExistence type="predicted"/>
<feature type="non-terminal residue" evidence="2">
    <location>
        <position position="1"/>
    </location>
</feature>
<sequence>LPLEHLHLLSYLLLLPLELPHIPQGAYTIGPHYFDPLEIRHAITGQASTSSFPVFLPNSNHAILVPVKFFNNLFPPSSVSIYEID</sequence>
<dbReference type="AlphaFoldDB" id="A0A195EY67"/>
<evidence type="ECO:0000256" key="1">
    <source>
        <dbReference type="SAM" id="SignalP"/>
    </source>
</evidence>
<reference evidence="2 3" key="1">
    <citation type="submission" date="2016-03" db="EMBL/GenBank/DDBJ databases">
        <title>Trachymyrmex septentrionalis WGS genome.</title>
        <authorList>
            <person name="Nygaard S."/>
            <person name="Hu H."/>
            <person name="Boomsma J."/>
            <person name="Zhang G."/>
        </authorList>
    </citation>
    <scope>NUCLEOTIDE SEQUENCE [LARGE SCALE GENOMIC DNA]</scope>
    <source>
        <strain evidence="2">Tsep2-gDNA-1</strain>
        <tissue evidence="2">Whole body</tissue>
    </source>
</reference>
<organism evidence="2 3">
    <name type="scientific">Trachymyrmex septentrionalis</name>
    <dbReference type="NCBI Taxonomy" id="34720"/>
    <lineage>
        <taxon>Eukaryota</taxon>
        <taxon>Metazoa</taxon>
        <taxon>Ecdysozoa</taxon>
        <taxon>Arthropoda</taxon>
        <taxon>Hexapoda</taxon>
        <taxon>Insecta</taxon>
        <taxon>Pterygota</taxon>
        <taxon>Neoptera</taxon>
        <taxon>Endopterygota</taxon>
        <taxon>Hymenoptera</taxon>
        <taxon>Apocrita</taxon>
        <taxon>Aculeata</taxon>
        <taxon>Formicoidea</taxon>
        <taxon>Formicidae</taxon>
        <taxon>Myrmicinae</taxon>
        <taxon>Trachymyrmex</taxon>
    </lineage>
</organism>
<keyword evidence="3" id="KW-1185">Reference proteome</keyword>
<keyword evidence="1" id="KW-0732">Signal</keyword>
<name>A0A195EY67_9HYME</name>